<dbReference type="RefSeq" id="WP_168137861.1">
    <property type="nucleotide sequence ID" value="NZ_JAAVJR010000003.1"/>
</dbReference>
<evidence type="ECO:0000256" key="1">
    <source>
        <dbReference type="SAM" id="Phobius"/>
    </source>
</evidence>
<keyword evidence="3" id="KW-1185">Reference proteome</keyword>
<accession>A0ABX1CZE9</accession>
<dbReference type="Proteomes" id="UP000703674">
    <property type="component" value="Unassembled WGS sequence"/>
</dbReference>
<proteinExistence type="predicted"/>
<sequence>MELKVIEGLLDKYFEAETSNAEEAQLRAYFLSGDVAPHLEQYIPMFCLFEQAKTENLDKKVRYTPSSSRFEVGRKKVYSWVAIAASIVILMGIVVQQENQTSEFGTYEDPELAMQKTIEALEMMSVYMNAGTEDLGYIEEFNSTKDKIVK</sequence>
<feature type="transmembrane region" description="Helical" evidence="1">
    <location>
        <begin position="77"/>
        <end position="95"/>
    </location>
</feature>
<protein>
    <submittedName>
        <fullName evidence="2">Uncharacterized protein</fullName>
    </submittedName>
</protein>
<keyword evidence="1" id="KW-0812">Transmembrane</keyword>
<evidence type="ECO:0000313" key="2">
    <source>
        <dbReference type="EMBL" id="NJW52754.1"/>
    </source>
</evidence>
<gene>
    <name evidence="2" type="ORF">HC175_07450</name>
</gene>
<name>A0ABX1CZE9_9FLAO</name>
<evidence type="ECO:0000313" key="3">
    <source>
        <dbReference type="Proteomes" id="UP000703674"/>
    </source>
</evidence>
<keyword evidence="1" id="KW-1133">Transmembrane helix</keyword>
<dbReference type="EMBL" id="JAAVJR010000003">
    <property type="protein sequence ID" value="NJW52754.1"/>
    <property type="molecule type" value="Genomic_DNA"/>
</dbReference>
<organism evidence="2 3">
    <name type="scientific">Salinimicrobium oceani</name>
    <dbReference type="NCBI Taxonomy" id="2722702"/>
    <lineage>
        <taxon>Bacteria</taxon>
        <taxon>Pseudomonadati</taxon>
        <taxon>Bacteroidota</taxon>
        <taxon>Flavobacteriia</taxon>
        <taxon>Flavobacteriales</taxon>
        <taxon>Flavobacteriaceae</taxon>
        <taxon>Salinimicrobium</taxon>
    </lineage>
</organism>
<keyword evidence="1" id="KW-0472">Membrane</keyword>
<comment type="caution">
    <text evidence="2">The sequence shown here is derived from an EMBL/GenBank/DDBJ whole genome shotgun (WGS) entry which is preliminary data.</text>
</comment>
<reference evidence="2 3" key="1">
    <citation type="submission" date="2020-03" db="EMBL/GenBank/DDBJ databases">
        <title>Salinimicrobium sp. nov, isolated from SCS.</title>
        <authorList>
            <person name="Cao W.R."/>
        </authorList>
    </citation>
    <scope>NUCLEOTIDE SEQUENCE [LARGE SCALE GENOMIC DNA]</scope>
    <source>
        <strain evidence="3">J15B91</strain>
    </source>
</reference>